<dbReference type="Pfam" id="PF14135">
    <property type="entry name" value="DUF4302"/>
    <property type="match status" value="1"/>
</dbReference>
<protein>
    <submittedName>
        <fullName evidence="1">DUF4302 domain-containing protein</fullName>
    </submittedName>
</protein>
<proteinExistence type="predicted"/>
<dbReference type="AlphaFoldDB" id="A0AAJ5W9Z0"/>
<dbReference type="InterPro" id="IPR025396">
    <property type="entry name" value="DUF4302"/>
</dbReference>
<name>A0AAJ5W9Z0_9SPHI</name>
<evidence type="ECO:0000313" key="1">
    <source>
        <dbReference type="EMBL" id="WEK19017.1"/>
    </source>
</evidence>
<evidence type="ECO:0000313" key="2">
    <source>
        <dbReference type="Proteomes" id="UP001214530"/>
    </source>
</evidence>
<dbReference type="PROSITE" id="PS51257">
    <property type="entry name" value="PROKAR_LIPOPROTEIN"/>
    <property type="match status" value="1"/>
</dbReference>
<reference evidence="1" key="1">
    <citation type="submission" date="2023-03" db="EMBL/GenBank/DDBJ databases">
        <title>Andean soil-derived lignocellulolytic bacterial consortium as a source of novel taxa and putative plastic-active enzymes.</title>
        <authorList>
            <person name="Diaz-Garcia L."/>
            <person name="Chuvochina M."/>
            <person name="Feuerriegel G."/>
            <person name="Bunk B."/>
            <person name="Sproer C."/>
            <person name="Streit W.R."/>
            <person name="Rodriguez L.M."/>
            <person name="Overmann J."/>
            <person name="Jimenez D.J."/>
        </authorList>
    </citation>
    <scope>NUCLEOTIDE SEQUENCE</scope>
    <source>
        <strain evidence="1">MAG 3858</strain>
    </source>
</reference>
<dbReference type="Proteomes" id="UP001214530">
    <property type="component" value="Chromosome"/>
</dbReference>
<accession>A0AAJ5W9Z0</accession>
<organism evidence="1 2">
    <name type="scientific">Candidatus Pedobacter colombiensis</name>
    <dbReference type="NCBI Taxonomy" id="3121371"/>
    <lineage>
        <taxon>Bacteria</taxon>
        <taxon>Pseudomonadati</taxon>
        <taxon>Bacteroidota</taxon>
        <taxon>Sphingobacteriia</taxon>
        <taxon>Sphingobacteriales</taxon>
        <taxon>Sphingobacteriaceae</taxon>
        <taxon>Pedobacter</taxon>
    </lineage>
</organism>
<dbReference type="EMBL" id="CP119313">
    <property type="protein sequence ID" value="WEK19017.1"/>
    <property type="molecule type" value="Genomic_DNA"/>
</dbReference>
<gene>
    <name evidence="1" type="ORF">P0Y49_19770</name>
</gene>
<sequence>MKNIIYLMILFTGLSACKKDRIVSYEIEKSFQDPTLKFEDFKKAIAAGTDGFQMIIESKSGSICGGYIKFDGAGNAKFVSDNNASNALTPKDTKYSLNVIQTNSVLGFGKSSSFGLFAAGLAADTSYSYKMSAGDTLKLVGNTSGTNLKLIKVAKKSGDDYLAGGMSTAMSKWPTLNTFKYYFKRFTVSGKTYDIVINSKLKYVTINSLVGTSFKRFTTSYVYSSNGITLLQQFVDGTLTVSNLSDLVVSANAGTGNAGTNPFTIANASTPLVYDTGAAAAFYAGGSTAIFSGIVSWVSYTGYTIEGVQDAYGVTTIPGFNYLSFTARYQPTYDRLGFTANLALQAYGPAIPTTIKPNGTIAFSNFGSFGTAAVAIRTIVTNVTNQTVDALGYYVIQSGPNQFDLVNVKDGTIWISFE</sequence>